<evidence type="ECO:0000313" key="3">
    <source>
        <dbReference type="Proteomes" id="UP001648503"/>
    </source>
</evidence>
<proteinExistence type="predicted"/>
<keyword evidence="1" id="KW-0472">Membrane</keyword>
<dbReference type="EMBL" id="JAFCIX010000438">
    <property type="protein sequence ID" value="KAH6589993.1"/>
    <property type="molecule type" value="Genomic_DNA"/>
</dbReference>
<accession>A0ABQ8F0N3</accession>
<keyword evidence="1" id="KW-1133">Transmembrane helix</keyword>
<comment type="caution">
    <text evidence="2">The sequence shown here is derived from an EMBL/GenBank/DDBJ whole genome shotgun (WGS) entry which is preliminary data.</text>
</comment>
<protein>
    <submittedName>
        <fullName evidence="2">Uncharacterized protein</fullName>
    </submittedName>
</protein>
<name>A0ABQ8F0N3_9FUNG</name>
<dbReference type="Proteomes" id="UP001648503">
    <property type="component" value="Unassembled WGS sequence"/>
</dbReference>
<evidence type="ECO:0000313" key="2">
    <source>
        <dbReference type="EMBL" id="KAH6589993.1"/>
    </source>
</evidence>
<keyword evidence="3" id="KW-1185">Reference proteome</keyword>
<keyword evidence="1" id="KW-0812">Transmembrane</keyword>
<reference evidence="2 3" key="1">
    <citation type="submission" date="2021-02" db="EMBL/GenBank/DDBJ databases">
        <title>Variation within the Batrachochytrium salamandrivorans European outbreak.</title>
        <authorList>
            <person name="Kelly M."/>
            <person name="Pasmans F."/>
            <person name="Shea T.P."/>
            <person name="Munoz J.F."/>
            <person name="Carranza S."/>
            <person name="Cuomo C.A."/>
            <person name="Martel A."/>
        </authorList>
    </citation>
    <scope>NUCLEOTIDE SEQUENCE [LARGE SCALE GENOMIC DNA]</scope>
    <source>
        <strain evidence="2 3">AMFP18/2</strain>
    </source>
</reference>
<organism evidence="2 3">
    <name type="scientific">Batrachochytrium salamandrivorans</name>
    <dbReference type="NCBI Taxonomy" id="1357716"/>
    <lineage>
        <taxon>Eukaryota</taxon>
        <taxon>Fungi</taxon>
        <taxon>Fungi incertae sedis</taxon>
        <taxon>Chytridiomycota</taxon>
        <taxon>Chytridiomycota incertae sedis</taxon>
        <taxon>Chytridiomycetes</taxon>
        <taxon>Rhizophydiales</taxon>
        <taxon>Rhizophydiales incertae sedis</taxon>
        <taxon>Batrachochytrium</taxon>
    </lineage>
</organism>
<feature type="transmembrane region" description="Helical" evidence="1">
    <location>
        <begin position="35"/>
        <end position="56"/>
    </location>
</feature>
<sequence length="131" mass="15087">MMVMNVRGLFSNKSVGVACRHEIKRRIEKNVRFNIWRYSLSIGTCMHHLLFLYVAMRIEPFSSQRKSLMQSTKLRLYEADDDQTAVVMARLDEASQTPLQPLSNPALGTKRGLSSRVYTKRKAIPTRKVTI</sequence>
<evidence type="ECO:0000256" key="1">
    <source>
        <dbReference type="SAM" id="Phobius"/>
    </source>
</evidence>
<gene>
    <name evidence="2" type="ORF">BASA50_009695</name>
</gene>